<reference evidence="2" key="1">
    <citation type="journal article" date="2022" name="Front. Microbiol.">
        <title>Genome-based taxonomic rearrangement of Oceanobacter-related bacteria including the description of Thalassolituus hydrocarbonoclasticus sp. nov. and Thalassolituus pacificus sp. nov. and emended description of the genus Thalassolituus.</title>
        <authorList>
            <person name="Dong C."/>
            <person name="Wei L."/>
            <person name="Wang J."/>
            <person name="Lai Q."/>
            <person name="Huang Z."/>
            <person name="Shao Z."/>
        </authorList>
    </citation>
    <scope>NUCLEOTIDE SEQUENCE</scope>
    <source>
        <strain evidence="2">59MF3M-4</strain>
    </source>
</reference>
<keyword evidence="3" id="KW-1185">Reference proteome</keyword>
<dbReference type="AlphaFoldDB" id="A0A9X2WGY3"/>
<sequence>MQAQWEKMTAIFNARGGFNLLELNNGATAEEIAQLEQHTGLELPQAYKNFLSVHNGQEPGNGRGFFFGIRLLPVKEIIRQWDTWVALENDGLNEDLADSMASSPEGVIKPLYLNRKWLPITHDHGGNHIGIDFDPDVKGKMHQMISFGRDEDTKKLKADSFEEFIAKFISYLESVDWTLNAECWEINDKEYDKHFHDWDAF</sequence>
<dbReference type="InterPro" id="IPR037883">
    <property type="entry name" value="Knr4/Smi1-like_sf"/>
</dbReference>
<reference evidence="2" key="2">
    <citation type="submission" date="2022-08" db="EMBL/GenBank/DDBJ databases">
        <authorList>
            <person name="Dong C."/>
        </authorList>
    </citation>
    <scope>NUCLEOTIDE SEQUENCE</scope>
    <source>
        <strain evidence="2">59MF3M-4</strain>
    </source>
</reference>
<proteinExistence type="predicted"/>
<organism evidence="2 3">
    <name type="scientific">Thalassolituus pacificus</name>
    <dbReference type="NCBI Taxonomy" id="2975440"/>
    <lineage>
        <taxon>Bacteria</taxon>
        <taxon>Pseudomonadati</taxon>
        <taxon>Pseudomonadota</taxon>
        <taxon>Gammaproteobacteria</taxon>
        <taxon>Oceanospirillales</taxon>
        <taxon>Oceanospirillaceae</taxon>
        <taxon>Thalassolituus</taxon>
    </lineage>
</organism>
<dbReference type="PANTHER" id="PTHR47432">
    <property type="entry name" value="CELL WALL ASSEMBLY REGULATOR SMI1"/>
    <property type="match status" value="1"/>
</dbReference>
<dbReference type="InterPro" id="IPR051873">
    <property type="entry name" value="KNR4/SMI1_regulator"/>
</dbReference>
<evidence type="ECO:0000313" key="3">
    <source>
        <dbReference type="Proteomes" id="UP001147830"/>
    </source>
</evidence>
<comment type="caution">
    <text evidence="2">The sequence shown here is derived from an EMBL/GenBank/DDBJ whole genome shotgun (WGS) entry which is preliminary data.</text>
</comment>
<dbReference type="EMBL" id="JAOANI010000020">
    <property type="protein sequence ID" value="MCT7359936.1"/>
    <property type="molecule type" value="Genomic_DNA"/>
</dbReference>
<protein>
    <submittedName>
        <fullName evidence="2">SMI1/KNR4 family protein</fullName>
    </submittedName>
</protein>
<dbReference type="SMART" id="SM00860">
    <property type="entry name" value="SMI1_KNR4"/>
    <property type="match status" value="1"/>
</dbReference>
<dbReference type="PANTHER" id="PTHR47432:SF1">
    <property type="entry name" value="CELL WALL ASSEMBLY REGULATOR SMI1"/>
    <property type="match status" value="1"/>
</dbReference>
<dbReference type="Proteomes" id="UP001147830">
    <property type="component" value="Unassembled WGS sequence"/>
</dbReference>
<dbReference type="Gene3D" id="3.40.1580.10">
    <property type="entry name" value="SMI1/KNR4-like"/>
    <property type="match status" value="1"/>
</dbReference>
<evidence type="ECO:0000313" key="2">
    <source>
        <dbReference type="EMBL" id="MCT7359936.1"/>
    </source>
</evidence>
<accession>A0A9X2WGY3</accession>
<dbReference type="SUPFAM" id="SSF160631">
    <property type="entry name" value="SMI1/KNR4-like"/>
    <property type="match status" value="1"/>
</dbReference>
<gene>
    <name evidence="2" type="ORF">NYR02_13030</name>
</gene>
<dbReference type="RefSeq" id="WP_260976799.1">
    <property type="nucleotide sequence ID" value="NZ_JAOANI010000020.1"/>
</dbReference>
<feature type="domain" description="Knr4/Smi1-like" evidence="1">
    <location>
        <begin position="26"/>
        <end position="167"/>
    </location>
</feature>
<dbReference type="Pfam" id="PF09346">
    <property type="entry name" value="SMI1_KNR4"/>
    <property type="match status" value="1"/>
</dbReference>
<evidence type="ECO:0000259" key="1">
    <source>
        <dbReference type="SMART" id="SM00860"/>
    </source>
</evidence>
<dbReference type="InterPro" id="IPR018958">
    <property type="entry name" value="Knr4/Smi1-like_dom"/>
</dbReference>
<name>A0A9X2WGY3_9GAMM</name>